<dbReference type="GO" id="GO:0012505">
    <property type="term" value="C:endomembrane system"/>
    <property type="evidence" value="ECO:0007669"/>
    <property type="project" value="TreeGrafter"/>
</dbReference>
<evidence type="ECO:0000256" key="4">
    <source>
        <dbReference type="PROSITE-ProRule" id="PRU00175"/>
    </source>
</evidence>
<name>A0A6A5VJA6_9PLEO</name>
<dbReference type="PROSITE" id="PS50089">
    <property type="entry name" value="ZF_RING_2"/>
    <property type="match status" value="1"/>
</dbReference>
<keyword evidence="8" id="KW-1185">Reference proteome</keyword>
<dbReference type="GO" id="GO:0043161">
    <property type="term" value="P:proteasome-mediated ubiquitin-dependent protein catabolic process"/>
    <property type="evidence" value="ECO:0007669"/>
    <property type="project" value="TreeGrafter"/>
</dbReference>
<evidence type="ECO:0000256" key="1">
    <source>
        <dbReference type="ARBA" id="ARBA00022723"/>
    </source>
</evidence>
<keyword evidence="2 4" id="KW-0863">Zinc-finger</keyword>
<dbReference type="GO" id="GO:0061630">
    <property type="term" value="F:ubiquitin protein ligase activity"/>
    <property type="evidence" value="ECO:0007669"/>
    <property type="project" value="TreeGrafter"/>
</dbReference>
<reference evidence="7" key="1">
    <citation type="journal article" date="2020" name="Stud. Mycol.">
        <title>101 Dothideomycetes genomes: a test case for predicting lifestyles and emergence of pathogens.</title>
        <authorList>
            <person name="Haridas S."/>
            <person name="Albert R."/>
            <person name="Binder M."/>
            <person name="Bloem J."/>
            <person name="Labutti K."/>
            <person name="Salamov A."/>
            <person name="Andreopoulos B."/>
            <person name="Baker S."/>
            <person name="Barry K."/>
            <person name="Bills G."/>
            <person name="Bluhm B."/>
            <person name="Cannon C."/>
            <person name="Castanera R."/>
            <person name="Culley D."/>
            <person name="Daum C."/>
            <person name="Ezra D."/>
            <person name="Gonzalez J."/>
            <person name="Henrissat B."/>
            <person name="Kuo A."/>
            <person name="Liang C."/>
            <person name="Lipzen A."/>
            <person name="Lutzoni F."/>
            <person name="Magnuson J."/>
            <person name="Mondo S."/>
            <person name="Nolan M."/>
            <person name="Ohm R."/>
            <person name="Pangilinan J."/>
            <person name="Park H.-J."/>
            <person name="Ramirez L."/>
            <person name="Alfaro M."/>
            <person name="Sun H."/>
            <person name="Tritt A."/>
            <person name="Yoshinaga Y."/>
            <person name="Zwiers L.-H."/>
            <person name="Turgeon B."/>
            <person name="Goodwin S."/>
            <person name="Spatafora J."/>
            <person name="Crous P."/>
            <person name="Grigoriev I."/>
        </authorList>
    </citation>
    <scope>NUCLEOTIDE SEQUENCE</scope>
    <source>
        <strain evidence="7">CBS 107.79</strain>
    </source>
</reference>
<dbReference type="EMBL" id="ML976665">
    <property type="protein sequence ID" value="KAF1976758.1"/>
    <property type="molecule type" value="Genomic_DNA"/>
</dbReference>
<accession>A0A6A5VJA6</accession>
<dbReference type="AlphaFoldDB" id="A0A6A5VJA6"/>
<dbReference type="SUPFAM" id="SSF57850">
    <property type="entry name" value="RING/U-box"/>
    <property type="match status" value="1"/>
</dbReference>
<dbReference type="InterPro" id="IPR001841">
    <property type="entry name" value="Znf_RING"/>
</dbReference>
<dbReference type="Pfam" id="PF13639">
    <property type="entry name" value="zf-RING_2"/>
    <property type="match status" value="1"/>
</dbReference>
<feature type="region of interest" description="Disordered" evidence="5">
    <location>
        <begin position="1"/>
        <end position="26"/>
    </location>
</feature>
<organism evidence="7 8">
    <name type="scientific">Bimuria novae-zelandiae CBS 107.79</name>
    <dbReference type="NCBI Taxonomy" id="1447943"/>
    <lineage>
        <taxon>Eukaryota</taxon>
        <taxon>Fungi</taxon>
        <taxon>Dikarya</taxon>
        <taxon>Ascomycota</taxon>
        <taxon>Pezizomycotina</taxon>
        <taxon>Dothideomycetes</taxon>
        <taxon>Pleosporomycetidae</taxon>
        <taxon>Pleosporales</taxon>
        <taxon>Massarineae</taxon>
        <taxon>Didymosphaeriaceae</taxon>
        <taxon>Bimuria</taxon>
    </lineage>
</organism>
<dbReference type="Gene3D" id="3.30.40.10">
    <property type="entry name" value="Zinc/RING finger domain, C3HC4 (zinc finger)"/>
    <property type="match status" value="1"/>
</dbReference>
<dbReference type="InterPro" id="IPR013083">
    <property type="entry name" value="Znf_RING/FYVE/PHD"/>
</dbReference>
<dbReference type="SMART" id="SM00184">
    <property type="entry name" value="RING"/>
    <property type="match status" value="1"/>
</dbReference>
<keyword evidence="3" id="KW-0862">Zinc</keyword>
<evidence type="ECO:0000256" key="2">
    <source>
        <dbReference type="ARBA" id="ARBA00022771"/>
    </source>
</evidence>
<evidence type="ECO:0000313" key="7">
    <source>
        <dbReference type="EMBL" id="KAF1976758.1"/>
    </source>
</evidence>
<dbReference type="Proteomes" id="UP000800036">
    <property type="component" value="Unassembled WGS sequence"/>
</dbReference>
<dbReference type="GO" id="GO:0008270">
    <property type="term" value="F:zinc ion binding"/>
    <property type="evidence" value="ECO:0007669"/>
    <property type="project" value="UniProtKB-KW"/>
</dbReference>
<dbReference type="OrthoDB" id="3801431at2759"/>
<dbReference type="PANTHER" id="PTHR22763">
    <property type="entry name" value="RING ZINC FINGER PROTEIN"/>
    <property type="match status" value="1"/>
</dbReference>
<feature type="domain" description="RING-type" evidence="6">
    <location>
        <begin position="45"/>
        <end position="92"/>
    </location>
</feature>
<protein>
    <recommendedName>
        <fullName evidence="6">RING-type domain-containing protein</fullName>
    </recommendedName>
</protein>
<evidence type="ECO:0000259" key="6">
    <source>
        <dbReference type="PROSITE" id="PS50089"/>
    </source>
</evidence>
<evidence type="ECO:0000256" key="3">
    <source>
        <dbReference type="ARBA" id="ARBA00022833"/>
    </source>
</evidence>
<evidence type="ECO:0000313" key="8">
    <source>
        <dbReference type="Proteomes" id="UP000800036"/>
    </source>
</evidence>
<dbReference type="PANTHER" id="PTHR22763:SF162">
    <property type="entry name" value="TRANSMEMBRANE E3 UBIQUITIN-PROTEIN LIGASE 1"/>
    <property type="match status" value="1"/>
</dbReference>
<evidence type="ECO:0000256" key="5">
    <source>
        <dbReference type="SAM" id="MobiDB-lite"/>
    </source>
</evidence>
<gene>
    <name evidence="7" type="ORF">BU23DRAFT_565442</name>
</gene>
<proteinExistence type="predicted"/>
<keyword evidence="1" id="KW-0479">Metal-binding</keyword>
<sequence length="201" mass="22344">MHRFRQRFQKAGPSPTSRVASPSREYGPQAALTGHAGLADDINRCPICMEDYGSAGADVAEDAVTLPCGHLIGRFCLLKCALQVQRRCPLCREDILVMREQEIPVLDFQYSHPSSINLAEPNYENVSVRFRRTAEDLHGVPAIGPRHVVDAVAVAAARALARGTSDMDIYRRARWAVLVAGEMNVTWGPEHNAEVRELWRL</sequence>
<dbReference type="InterPro" id="IPR050731">
    <property type="entry name" value="HRD1_E3_ubiq-ligases"/>
</dbReference>